<feature type="compositionally biased region" description="Low complexity" evidence="1">
    <location>
        <begin position="150"/>
        <end position="182"/>
    </location>
</feature>
<gene>
    <name evidence="2" type="primary">CCNB1IP1_0</name>
    <name evidence="2" type="ORF">FJT64_010564</name>
</gene>
<evidence type="ECO:0000313" key="2">
    <source>
        <dbReference type="EMBL" id="KAF0291303.1"/>
    </source>
</evidence>
<sequence length="275" mass="28694">MTESGELVCNINKCRRPLTSRAWVTSCLHAFCEEDGGKYVHQTPVKCPACDTTLNDSLGRNTDRGEPQRAIQVDGAGRSEAGRHLRRGRPGAGLLDVPDVRGPRLPGRRRQPRTTPLRRPRALLREKRPPAADSDYIYEDAPGQGAGEQRAPVRGGAPRAGGQPAPGRGALRSAGAAQQTVPAAAARLRRAARADGGHGAARVAGPLAGALRVGHLAPARRPPAAVAGAAPRLARLTVCVQAGDPAAGHTQQTVIVTPVCCTSCDKTSGVVMSPK</sequence>
<dbReference type="InterPro" id="IPR042448">
    <property type="entry name" value="CCNB1IP1"/>
</dbReference>
<dbReference type="AlphaFoldDB" id="A0A6A4VC86"/>
<dbReference type="InterPro" id="IPR013083">
    <property type="entry name" value="Znf_RING/FYVE/PHD"/>
</dbReference>
<feature type="compositionally biased region" description="Basic residues" evidence="1">
    <location>
        <begin position="106"/>
        <end position="122"/>
    </location>
</feature>
<comment type="caution">
    <text evidence="2">The sequence shown here is derived from an EMBL/GenBank/DDBJ whole genome shotgun (WGS) entry which is preliminary data.</text>
</comment>
<evidence type="ECO:0000256" key="1">
    <source>
        <dbReference type="SAM" id="MobiDB-lite"/>
    </source>
</evidence>
<name>A0A6A4VC86_AMPAM</name>
<dbReference type="EMBL" id="VIIS01001891">
    <property type="protein sequence ID" value="KAF0291303.1"/>
    <property type="molecule type" value="Genomic_DNA"/>
</dbReference>
<dbReference type="GO" id="GO:0000795">
    <property type="term" value="C:synaptonemal complex"/>
    <property type="evidence" value="ECO:0007669"/>
    <property type="project" value="InterPro"/>
</dbReference>
<dbReference type="Proteomes" id="UP000440578">
    <property type="component" value="Unassembled WGS sequence"/>
</dbReference>
<dbReference type="GO" id="GO:0061630">
    <property type="term" value="F:ubiquitin protein ligase activity"/>
    <property type="evidence" value="ECO:0007669"/>
    <property type="project" value="InterPro"/>
</dbReference>
<dbReference type="OrthoDB" id="441210at2759"/>
<feature type="region of interest" description="Disordered" evidence="1">
    <location>
        <begin position="74"/>
        <end position="182"/>
    </location>
</feature>
<reference evidence="2 3" key="1">
    <citation type="submission" date="2019-07" db="EMBL/GenBank/DDBJ databases">
        <title>Draft genome assembly of a fouling barnacle, Amphibalanus amphitrite (Darwin, 1854): The first reference genome for Thecostraca.</title>
        <authorList>
            <person name="Kim W."/>
        </authorList>
    </citation>
    <scope>NUCLEOTIDE SEQUENCE [LARGE SCALE GENOMIC DNA]</scope>
    <source>
        <strain evidence="2">SNU_AA5</strain>
        <tissue evidence="2">Soma without cirri and trophi</tissue>
    </source>
</reference>
<evidence type="ECO:0000313" key="3">
    <source>
        <dbReference type="Proteomes" id="UP000440578"/>
    </source>
</evidence>
<accession>A0A6A4VC86</accession>
<protein>
    <submittedName>
        <fullName evidence="2">E3 ubiquitin-protein ligase CCNB1IP1</fullName>
    </submittedName>
</protein>
<keyword evidence="3" id="KW-1185">Reference proteome</keyword>
<dbReference type="GO" id="GO:0007131">
    <property type="term" value="P:reciprocal meiotic recombination"/>
    <property type="evidence" value="ECO:0007669"/>
    <property type="project" value="InterPro"/>
</dbReference>
<organism evidence="2 3">
    <name type="scientific">Amphibalanus amphitrite</name>
    <name type="common">Striped barnacle</name>
    <name type="synonym">Balanus amphitrite</name>
    <dbReference type="NCBI Taxonomy" id="1232801"/>
    <lineage>
        <taxon>Eukaryota</taxon>
        <taxon>Metazoa</taxon>
        <taxon>Ecdysozoa</taxon>
        <taxon>Arthropoda</taxon>
        <taxon>Crustacea</taxon>
        <taxon>Multicrustacea</taxon>
        <taxon>Cirripedia</taxon>
        <taxon>Thoracica</taxon>
        <taxon>Thoracicalcarea</taxon>
        <taxon>Balanomorpha</taxon>
        <taxon>Balanoidea</taxon>
        <taxon>Balanidae</taxon>
        <taxon>Amphibalaninae</taxon>
        <taxon>Amphibalanus</taxon>
    </lineage>
</organism>
<dbReference type="PANTHER" id="PTHR14305:SF0">
    <property type="entry name" value="E3 UBIQUITIN-PROTEIN LIGASE CCNB1IP1"/>
    <property type="match status" value="1"/>
</dbReference>
<proteinExistence type="predicted"/>
<dbReference type="Gene3D" id="3.30.40.10">
    <property type="entry name" value="Zinc/RING finger domain, C3HC4 (zinc finger)"/>
    <property type="match status" value="1"/>
</dbReference>
<dbReference type="PANTHER" id="PTHR14305">
    <property type="entry name" value="E3 UBIQUITIN-PROTEIN LIGASE CCNB1IP1"/>
    <property type="match status" value="1"/>
</dbReference>